<evidence type="ECO:0000313" key="4">
    <source>
        <dbReference type="Proteomes" id="UP000092444"/>
    </source>
</evidence>
<organism evidence="2">
    <name type="scientific">Glossina morsitans morsitans</name>
    <name type="common">Savannah tsetse fly</name>
    <dbReference type="NCBI Taxonomy" id="37546"/>
    <lineage>
        <taxon>Eukaryota</taxon>
        <taxon>Metazoa</taxon>
        <taxon>Ecdysozoa</taxon>
        <taxon>Arthropoda</taxon>
        <taxon>Hexapoda</taxon>
        <taxon>Insecta</taxon>
        <taxon>Pterygota</taxon>
        <taxon>Neoptera</taxon>
        <taxon>Endopterygota</taxon>
        <taxon>Diptera</taxon>
        <taxon>Brachycera</taxon>
        <taxon>Muscomorpha</taxon>
        <taxon>Hippoboscoidea</taxon>
        <taxon>Glossinidae</taxon>
        <taxon>Glossina</taxon>
    </lineage>
</organism>
<proteinExistence type="evidence at transcript level"/>
<name>D3TSM7_GLOMM</name>
<evidence type="ECO:0000313" key="2">
    <source>
        <dbReference type="EMBL" id="ADD20705.1"/>
    </source>
</evidence>
<protein>
    <submittedName>
        <fullName evidence="2 3">Hypothetical secreted peptide</fullName>
    </submittedName>
</protein>
<reference evidence="2" key="1">
    <citation type="journal article" date="2010" name="BMC Genomics">
        <title>An insight into the sialome of Glossina morsitans morsitans.</title>
        <authorList>
            <person name="Alves-Silva J."/>
            <person name="Ribeiro J.M."/>
            <person name="Van Den Abbeele J."/>
            <person name="Attardo G."/>
            <person name="Hao Z."/>
            <person name="Haines L.R."/>
            <person name="Soares M.B."/>
            <person name="Berriman M."/>
            <person name="Aksoy S."/>
            <person name="Lehane M.J."/>
        </authorList>
    </citation>
    <scope>NUCLEOTIDE SEQUENCE</scope>
    <source>
        <tissue evidence="2">Salivary gland</tissue>
    </source>
</reference>
<dbReference type="EMBL" id="EZ424429">
    <property type="protein sequence ID" value="ADD20705.1"/>
    <property type="molecule type" value="mRNA"/>
</dbReference>
<evidence type="ECO:0000256" key="1">
    <source>
        <dbReference type="SAM" id="SignalP"/>
    </source>
</evidence>
<reference evidence="3" key="5">
    <citation type="submission" date="2016-10" db="UniProtKB">
        <authorList>
            <consortium name="VectorBase"/>
        </authorList>
    </citation>
    <scope>IDENTIFICATION</scope>
    <source>
        <strain evidence="3">Yale</strain>
    </source>
</reference>
<reference evidence="2" key="2">
    <citation type="submission" date="2010-01" db="EMBL/GenBank/DDBJ databases">
        <authorList>
            <consortium name="International Glossina Genome Initiative"/>
            <person name="da Silva J."/>
            <person name="Ribeiro J.M.C."/>
            <person name="Abbeele J.V."/>
            <person name="Attardo G."/>
            <person name="Hao Z."/>
            <person name="Haines L.R."/>
            <person name="Soares M.B."/>
            <person name="Berriman M."/>
            <person name="Aksoy S."/>
            <person name="Lehane M.J."/>
        </authorList>
    </citation>
    <scope>NUCLEOTIDE SEQUENCE</scope>
    <source>
        <tissue evidence="2">Salivary gland</tissue>
    </source>
</reference>
<dbReference type="EnsemblMetazoa" id="GMOY012202-RA">
    <property type="protein sequence ID" value="GMOY012202-PA"/>
    <property type="gene ID" value="GMOY012202"/>
</dbReference>
<dbReference type="VEuPathDB" id="VectorBase:GMOY012202"/>
<sequence length="52" mass="6124">MIHLCARAAYAALLCLPLHLCDPAPFQMIQLTLCLYHHCHRQEHRFQRTQPL</sequence>
<reference evidence="3" key="4">
    <citation type="submission" date="2014-03" db="EMBL/GenBank/DDBJ databases">
        <title>Genome Sequence of the Tsetse Fly (Glossina morsitans): Vector of African Trypanosomiasis.</title>
        <authorList>
            <person name="Lawson D."/>
        </authorList>
    </citation>
    <scope>NUCLEOTIDE SEQUENCE [LARGE SCALE GENOMIC DNA]</scope>
    <source>
        <strain evidence="3">Yale</strain>
    </source>
</reference>
<dbReference type="EMBL" id="CCAG010001330">
    <property type="status" value="NOT_ANNOTATED_CDS"/>
    <property type="molecule type" value="Genomic_DNA"/>
</dbReference>
<feature type="chain" id="PRO_5014569840" evidence="1">
    <location>
        <begin position="24"/>
        <end position="52"/>
    </location>
</feature>
<dbReference type="AlphaFoldDB" id="D3TSM7"/>
<accession>D3TSM7</accession>
<reference evidence="3" key="6">
    <citation type="submission" date="2021-02" db="UniProtKB">
        <authorList>
            <consortium name="EnsemblMetazoa"/>
        </authorList>
    </citation>
    <scope>IDENTIFICATION</scope>
    <source>
        <strain evidence="3">Yale</strain>
    </source>
</reference>
<evidence type="ECO:0000313" key="3">
    <source>
        <dbReference type="EnsemblMetazoa" id="GMOY012202-PA"/>
    </source>
</evidence>
<reference evidence="3 4" key="3">
    <citation type="submission" date="2014-03" db="EMBL/GenBank/DDBJ databases">
        <title>Genome Sequence of the Tsetse Fly (Glossina morsitans): Vector of African Trypanosomiasis.</title>
        <authorList>
            <consortium name="International Glossina Genome Initiative W.H.O."/>
            <person name="Lawson D."/>
        </authorList>
    </citation>
    <scope>NUCLEOTIDE SEQUENCE [LARGE SCALE GENOMIC DNA]</scope>
    <source>
        <strain evidence="3 4">Yale</strain>
    </source>
</reference>
<keyword evidence="1" id="KW-0732">Signal</keyword>
<dbReference type="Proteomes" id="UP000092444">
    <property type="component" value="Unassembled WGS sequence"/>
</dbReference>
<keyword evidence="4" id="KW-1185">Reference proteome</keyword>
<feature type="signal peptide" evidence="1">
    <location>
        <begin position="1"/>
        <end position="23"/>
    </location>
</feature>